<evidence type="ECO:0000313" key="4">
    <source>
        <dbReference type="Proteomes" id="UP000473531"/>
    </source>
</evidence>
<dbReference type="OrthoDB" id="7597031at2"/>
<evidence type="ECO:0000256" key="2">
    <source>
        <dbReference type="SAM" id="Phobius"/>
    </source>
</evidence>
<feature type="transmembrane region" description="Helical" evidence="2">
    <location>
        <begin position="26"/>
        <end position="46"/>
    </location>
</feature>
<proteinExistence type="predicted"/>
<dbReference type="InterPro" id="IPR021730">
    <property type="entry name" value="YdbH"/>
</dbReference>
<comment type="caution">
    <text evidence="3">The sequence shown here is derived from an EMBL/GenBank/DDBJ whole genome shotgun (WGS) entry which is preliminary data.</text>
</comment>
<name>A0A6L7GE61_9SPHN</name>
<feature type="region of interest" description="Disordered" evidence="1">
    <location>
        <begin position="1040"/>
        <end position="1076"/>
    </location>
</feature>
<dbReference type="Proteomes" id="UP000473531">
    <property type="component" value="Unassembled WGS sequence"/>
</dbReference>
<evidence type="ECO:0000313" key="3">
    <source>
        <dbReference type="EMBL" id="MXP14372.1"/>
    </source>
</evidence>
<keyword evidence="2" id="KW-0812">Transmembrane</keyword>
<gene>
    <name evidence="3" type="ORF">GRI44_06360</name>
</gene>
<dbReference type="AlphaFoldDB" id="A0A6L7GE61"/>
<dbReference type="EMBL" id="WTYU01000001">
    <property type="protein sequence ID" value="MXP14372.1"/>
    <property type="molecule type" value="Genomic_DNA"/>
</dbReference>
<accession>A0A6L7GE61</accession>
<dbReference type="Pfam" id="PF11739">
    <property type="entry name" value="YdbH-like"/>
    <property type="match status" value="1"/>
</dbReference>
<reference evidence="3 4" key="1">
    <citation type="submission" date="2019-12" db="EMBL/GenBank/DDBJ databases">
        <title>Genomic-based taxomic classification of the family Erythrobacteraceae.</title>
        <authorList>
            <person name="Xu L."/>
        </authorList>
    </citation>
    <scope>NUCLEOTIDE SEQUENCE [LARGE SCALE GENOMIC DNA]</scope>
    <source>
        <strain evidence="3 4">KCTC 52259</strain>
    </source>
</reference>
<keyword evidence="2" id="KW-0472">Membrane</keyword>
<keyword evidence="2" id="KW-1133">Transmembrane helix</keyword>
<sequence length="1076" mass="112592">MDDTVPDSARRKGVVSSVGSGARRRVAGRVLLAVVALLFGAALTIWQSREIIADNILADQLERLGVAATYDIEEIAPDRQVISNLVIGDPAKPDLTIERVEISLRYRFGTPAIGRVTAVKPRLYGTYRNGTLSFGALDPLLFGETDQPAGLPDLDLALVDARGLVLTDFGPIGLKAEGKGRLNDGFSGILAAVAPDFKAGDCAASNASLYGAITTQSGKPRFSGPVRVGRLTCSDSRISLRNAALKLDAKSDAEFSRFEGRGQLATGAASAAGNRTAGLNGTLRAKWANDSLDGTFAIAAGAVDTSQLGAAVMTAKGSLRGRGMFDQVEVDAQVEGNGVRLGDTFDRALADMAITADGSFAAPLVQKMRESLRREARGSQLAADIRVRKTGAVMSANIPQATLRGGSGATLLSLSRVQWGATDGGRPRLSGNIATGGAGLPEIIGRMERSGNGQSIFRLRMAQYAAGESRLAIPQLVVSQARSGAIGFAGQAVASGAMPGGSARNLQVPLSGNWSPSGGLSLWRQCTLIRFDRLAVANLTFDRRALTLCPAGGQAIVRSGPAGLRIAAGAPTLDLAGTLAGTPIRIASGPVGFAYPGALTARNLDITLGRDDSANRFVISNLDARIGKDIAGSFSDADVRLYAVPLDLGNTSGNWNYSGGVLTITDASFTLRDRSADQRFEIMQARGASLTLKDSIINADAVLREPRSDREVTRVDIVHSLASGTGHANLAVDGLLFDDRLQPEDLSMLALGVIANAKGVVTGTGRIDWNSQGVTSTGVFSSDSLDFAAAFGPVRGASGTVRFTDLLGLTTAPDQRIKVASLNPGIEVNDGEISISLQGGQMLSVAGGTWPFMGGTLALKPVNLKLGTAESRAYVLEITGLDAAQFIAQMELGNLSATGVFDGIIPIIFDEAGNGRIEGGRLDSRPPGGNLAYVGELTYRDLTPIANFAFGALRSLDFDDMQIAMDGSLSGEIVTRVRFDGVSQGAGTKNNFITRQIANLPVQFRVNIRAPFYQLITSVKAMYDPAFVKDPRDLGLVSANGTRLKQQTTAPPPQITPSDLIPDGPSAKPVSSVQNP</sequence>
<keyword evidence="4" id="KW-1185">Reference proteome</keyword>
<organism evidence="3 4">
    <name type="scientific">Allopontixanthobacter confluentis</name>
    <dbReference type="NCBI Taxonomy" id="1849021"/>
    <lineage>
        <taxon>Bacteria</taxon>
        <taxon>Pseudomonadati</taxon>
        <taxon>Pseudomonadota</taxon>
        <taxon>Alphaproteobacteria</taxon>
        <taxon>Sphingomonadales</taxon>
        <taxon>Erythrobacteraceae</taxon>
        <taxon>Allopontixanthobacter</taxon>
    </lineage>
</organism>
<protein>
    <submittedName>
        <fullName evidence="3">Exoprotein</fullName>
    </submittedName>
</protein>
<evidence type="ECO:0000256" key="1">
    <source>
        <dbReference type="SAM" id="MobiDB-lite"/>
    </source>
</evidence>